<feature type="compositionally biased region" description="Polar residues" evidence="1">
    <location>
        <begin position="1"/>
        <end position="27"/>
    </location>
</feature>
<dbReference type="HOGENOM" id="CLU_666804_0_0_7"/>
<name>W4LBG5_9BACT</name>
<dbReference type="EMBL" id="AZHX01002359">
    <property type="protein sequence ID" value="ETW95085.1"/>
    <property type="molecule type" value="Genomic_DNA"/>
</dbReference>
<organism evidence="4 5">
    <name type="scientific">Candidatus Entotheonella gemina</name>
    <dbReference type="NCBI Taxonomy" id="1429439"/>
    <lineage>
        <taxon>Bacteria</taxon>
        <taxon>Pseudomonadati</taxon>
        <taxon>Nitrospinota/Tectimicrobiota group</taxon>
        <taxon>Candidatus Tectimicrobiota</taxon>
        <taxon>Candidatus Entotheonellia</taxon>
        <taxon>Candidatus Entotheonellales</taxon>
        <taxon>Candidatus Entotheonellaceae</taxon>
        <taxon>Candidatus Entotheonella</taxon>
    </lineage>
</organism>
<dbReference type="InterPro" id="IPR040708">
    <property type="entry name" value="DUF5636"/>
</dbReference>
<evidence type="ECO:0000313" key="5">
    <source>
        <dbReference type="Proteomes" id="UP000019140"/>
    </source>
</evidence>
<reference evidence="4 5" key="1">
    <citation type="journal article" date="2014" name="Nature">
        <title>An environmental bacterial taxon with a large and distinct metabolic repertoire.</title>
        <authorList>
            <person name="Wilson M.C."/>
            <person name="Mori T."/>
            <person name="Ruckert C."/>
            <person name="Uria A.R."/>
            <person name="Helf M.J."/>
            <person name="Takada K."/>
            <person name="Gernert C."/>
            <person name="Steffens U.A."/>
            <person name="Heycke N."/>
            <person name="Schmitt S."/>
            <person name="Rinke C."/>
            <person name="Helfrich E.J."/>
            <person name="Brachmann A.O."/>
            <person name="Gurgui C."/>
            <person name="Wakimoto T."/>
            <person name="Kracht M."/>
            <person name="Crusemann M."/>
            <person name="Hentschel U."/>
            <person name="Abe I."/>
            <person name="Matsunaga S."/>
            <person name="Kalinowski J."/>
            <person name="Takeyama H."/>
            <person name="Piel J."/>
        </authorList>
    </citation>
    <scope>NUCLEOTIDE SEQUENCE [LARGE SCALE GENOMIC DNA]</scope>
    <source>
        <strain evidence="5">TSY2</strain>
    </source>
</reference>
<dbReference type="Pfam" id="PF18686">
    <property type="entry name" value="DUF5636"/>
    <property type="match status" value="1"/>
</dbReference>
<feature type="domain" description="eCIS core" evidence="2">
    <location>
        <begin position="84"/>
        <end position="149"/>
    </location>
</feature>
<evidence type="ECO:0008006" key="6">
    <source>
        <dbReference type="Google" id="ProtNLM"/>
    </source>
</evidence>
<evidence type="ECO:0000259" key="3">
    <source>
        <dbReference type="Pfam" id="PF18686"/>
    </source>
</evidence>
<accession>W4LBG5</accession>
<evidence type="ECO:0000313" key="4">
    <source>
        <dbReference type="EMBL" id="ETW95085.1"/>
    </source>
</evidence>
<protein>
    <recommendedName>
        <fullName evidence="6">DUF4157 domain-containing protein</fullName>
    </recommendedName>
</protein>
<proteinExistence type="predicted"/>
<gene>
    <name evidence="4" type="ORF">ETSY2_48655</name>
</gene>
<feature type="domain" description="DUF5636" evidence="3">
    <location>
        <begin position="233"/>
        <end position="408"/>
    </location>
</feature>
<comment type="caution">
    <text evidence="4">The sequence shown here is derived from an EMBL/GenBank/DDBJ whole genome shotgun (WGS) entry which is preliminary data.</text>
</comment>
<dbReference type="InterPro" id="IPR025295">
    <property type="entry name" value="eCIS_core_dom"/>
</dbReference>
<dbReference type="PATRIC" id="fig|1429439.4.peg.8049"/>
<dbReference type="Proteomes" id="UP000019140">
    <property type="component" value="Unassembled WGS sequence"/>
</dbReference>
<evidence type="ECO:0000259" key="2">
    <source>
        <dbReference type="Pfam" id="PF13699"/>
    </source>
</evidence>
<dbReference type="Pfam" id="PF13699">
    <property type="entry name" value="eCIS_core"/>
    <property type="match status" value="1"/>
</dbReference>
<keyword evidence="5" id="KW-1185">Reference proteome</keyword>
<feature type="region of interest" description="Disordered" evidence="1">
    <location>
        <begin position="1"/>
        <end position="39"/>
    </location>
</feature>
<dbReference type="AlphaFoldDB" id="W4LBG5"/>
<sequence>MGIKIQAQNSVGSNATFTSPHSSSAFQTRPFAQPSPSTEWLSFETEISTLADSPTQQAAVGHSFDKIDETGYENKQNQKNKTGMPSHLKAGIETLSGISMDDVKVHYNSSQPTQLQALAYTQGTDIHVAPGQEKHLPHEAWHVVQQKQGQVKPTIQANGVSINDDKRLEQEAETMGKKAASYGLGQSIVQPAAPGGLPGNGSTPLDSSMSGVIQRKPVDLDAVLNRYKGEERSEKVLQDSIRVRDFLSQEQSFLPAIRQLEADLVEEEKQYGGANKKLGKDPFSKALSNVLSKREAAAGLGESVPIYTDILGTKAFQTMAAESRLMKDVGAGDLHGEFTHRIQWYVVLYNMSQGFTKDLSDNAPDKFNYTPADLLREINMAEVEIKEADWPKGIVEGGGHLWDAVFDRSSAT</sequence>
<evidence type="ECO:0000256" key="1">
    <source>
        <dbReference type="SAM" id="MobiDB-lite"/>
    </source>
</evidence>